<protein>
    <recommendedName>
        <fullName evidence="2">NTF2-related export protein</fullName>
    </recommendedName>
</protein>
<dbReference type="FunFam" id="3.10.450.50:FF:000005">
    <property type="entry name" value="Nuclear transport factor 2"/>
    <property type="match status" value="1"/>
</dbReference>
<dbReference type="Gene3D" id="3.10.450.50">
    <property type="match status" value="1"/>
</dbReference>
<keyword evidence="2" id="KW-0653">Protein transport</keyword>
<dbReference type="InterPro" id="IPR002075">
    <property type="entry name" value="NTF2_dom"/>
</dbReference>
<dbReference type="InterPro" id="IPR032710">
    <property type="entry name" value="NTF2-like_dom_sf"/>
</dbReference>
<dbReference type="CDD" id="cd00780">
    <property type="entry name" value="NTF2"/>
    <property type="match status" value="1"/>
</dbReference>
<evidence type="ECO:0000313" key="4">
    <source>
        <dbReference type="Proteomes" id="UP000046395"/>
    </source>
</evidence>
<evidence type="ECO:0000313" key="5">
    <source>
        <dbReference type="WBParaSite" id="TMUE_3000013617.1"/>
    </source>
</evidence>
<dbReference type="GO" id="GO:0051028">
    <property type="term" value="P:mRNA transport"/>
    <property type="evidence" value="ECO:0007669"/>
    <property type="project" value="UniProtKB-UniRule"/>
</dbReference>
<dbReference type="WBParaSite" id="TMUE_3000013617.1">
    <property type="protein sequence ID" value="TMUE_3000013617.1"/>
    <property type="gene ID" value="WBGene00288853"/>
</dbReference>
<dbReference type="Proteomes" id="UP000046395">
    <property type="component" value="Unassembled WGS sequence"/>
</dbReference>
<dbReference type="STRING" id="70415.A0A5S6R382"/>
<feature type="domain" description="NTF2" evidence="3">
    <location>
        <begin position="10"/>
        <end position="129"/>
    </location>
</feature>
<keyword evidence="4" id="KW-1185">Reference proteome</keyword>
<evidence type="ECO:0000256" key="1">
    <source>
        <dbReference type="ARBA" id="ARBA00022490"/>
    </source>
</evidence>
<evidence type="ECO:0000259" key="3">
    <source>
        <dbReference type="PROSITE" id="PS50177"/>
    </source>
</evidence>
<evidence type="ECO:0000256" key="2">
    <source>
        <dbReference type="RuleBase" id="RU369002"/>
    </source>
</evidence>
<dbReference type="GO" id="GO:0005737">
    <property type="term" value="C:cytoplasm"/>
    <property type="evidence" value="ECO:0007669"/>
    <property type="project" value="UniProtKB-SubCell"/>
</dbReference>
<organism evidence="4 5">
    <name type="scientific">Trichuris muris</name>
    <name type="common">Mouse whipworm</name>
    <dbReference type="NCBI Taxonomy" id="70415"/>
    <lineage>
        <taxon>Eukaryota</taxon>
        <taxon>Metazoa</taxon>
        <taxon>Ecdysozoa</taxon>
        <taxon>Nematoda</taxon>
        <taxon>Enoplea</taxon>
        <taxon>Dorylaimia</taxon>
        <taxon>Trichinellida</taxon>
        <taxon>Trichuridae</taxon>
        <taxon>Trichuris</taxon>
    </lineage>
</organism>
<keyword evidence="2" id="KW-0813">Transport</keyword>
<dbReference type="InterPro" id="IPR018222">
    <property type="entry name" value="Nuclear_transport_factor_2_euk"/>
</dbReference>
<proteinExistence type="predicted"/>
<dbReference type="GO" id="GO:0005635">
    <property type="term" value="C:nuclear envelope"/>
    <property type="evidence" value="ECO:0007669"/>
    <property type="project" value="UniProtKB-ARBA"/>
</dbReference>
<comment type="function">
    <text evidence="2">Has a role in nuclear-cytoplasmic transport of proteins and mRNAs.</text>
</comment>
<dbReference type="GO" id="GO:0006606">
    <property type="term" value="P:protein import into nucleus"/>
    <property type="evidence" value="ECO:0007669"/>
    <property type="project" value="UniProtKB-ARBA"/>
</dbReference>
<dbReference type="PANTHER" id="PTHR12612">
    <property type="entry name" value="NUCLEAR TRANSPORT FACTOR 2"/>
    <property type="match status" value="1"/>
</dbReference>
<reference evidence="5" key="1">
    <citation type="submission" date="2019-12" db="UniProtKB">
        <authorList>
            <consortium name="WormBaseParasite"/>
        </authorList>
    </citation>
    <scope>IDENTIFICATION</scope>
</reference>
<keyword evidence="1 2" id="KW-0963">Cytoplasm</keyword>
<comment type="subcellular location">
    <subcellularLocation>
        <location evidence="2">Cytoplasm</location>
    </subcellularLocation>
    <subcellularLocation>
        <location evidence="2">Nucleus</location>
    </subcellularLocation>
</comment>
<dbReference type="SUPFAM" id="SSF54427">
    <property type="entry name" value="NTF2-like"/>
    <property type="match status" value="1"/>
</dbReference>
<dbReference type="Pfam" id="PF02136">
    <property type="entry name" value="NTF2"/>
    <property type="match status" value="1"/>
</dbReference>
<dbReference type="InterPro" id="IPR045875">
    <property type="entry name" value="NTF2"/>
</dbReference>
<name>A0A5S6R382_TRIMR</name>
<dbReference type="AlphaFoldDB" id="A0A5S6R382"/>
<sequence>MAYNPNFESIGQAFVQHYYRMFDVADGATRSTGVADLYDPLESYLTFEGAQMKGKEAILQKYSGLPFKSIQRAITKVDCQPLADGSILVLVLGQLKTDEDMPQSYSHTFVLKPAPGCTSFFISNEIFTLVLHNI</sequence>
<keyword evidence="2" id="KW-0539">Nucleus</keyword>
<dbReference type="PROSITE" id="PS50177">
    <property type="entry name" value="NTF2_DOMAIN"/>
    <property type="match status" value="1"/>
</dbReference>
<accession>A0A5S6R382</accession>